<feature type="transmembrane region" description="Helical" evidence="6">
    <location>
        <begin position="208"/>
        <end position="226"/>
    </location>
</feature>
<dbReference type="Proteomes" id="UP001058461">
    <property type="component" value="Chromosome"/>
</dbReference>
<feature type="transmembrane region" description="Helical" evidence="6">
    <location>
        <begin position="176"/>
        <end position="196"/>
    </location>
</feature>
<evidence type="ECO:0000256" key="6">
    <source>
        <dbReference type="SAM" id="Phobius"/>
    </source>
</evidence>
<dbReference type="PANTHER" id="PTHR42920">
    <property type="entry name" value="OS03G0707200 PROTEIN-RELATED"/>
    <property type="match status" value="1"/>
</dbReference>
<evidence type="ECO:0000313" key="8">
    <source>
        <dbReference type="EMBL" id="UTW13921.1"/>
    </source>
</evidence>
<feature type="transmembrane region" description="Helical" evidence="6">
    <location>
        <begin position="122"/>
        <end position="139"/>
    </location>
</feature>
<keyword evidence="2" id="KW-1003">Cell membrane</keyword>
<dbReference type="InterPro" id="IPR037185">
    <property type="entry name" value="EmrE-like"/>
</dbReference>
<evidence type="ECO:0000259" key="7">
    <source>
        <dbReference type="Pfam" id="PF00892"/>
    </source>
</evidence>
<feature type="domain" description="EamA" evidence="7">
    <location>
        <begin position="8"/>
        <end position="135"/>
    </location>
</feature>
<organism evidence="8 9">
    <name type="scientific">Marinobacterium rhizophilum</name>
    <dbReference type="NCBI Taxonomy" id="420402"/>
    <lineage>
        <taxon>Bacteria</taxon>
        <taxon>Pseudomonadati</taxon>
        <taxon>Pseudomonadota</taxon>
        <taxon>Gammaproteobacteria</taxon>
        <taxon>Oceanospirillales</taxon>
        <taxon>Oceanospirillaceae</taxon>
        <taxon>Marinobacterium</taxon>
    </lineage>
</organism>
<dbReference type="PANTHER" id="PTHR42920:SF5">
    <property type="entry name" value="EAMA DOMAIN-CONTAINING PROTEIN"/>
    <property type="match status" value="1"/>
</dbReference>
<evidence type="ECO:0000313" key="9">
    <source>
        <dbReference type="Proteomes" id="UP001058461"/>
    </source>
</evidence>
<evidence type="ECO:0000256" key="4">
    <source>
        <dbReference type="ARBA" id="ARBA00022989"/>
    </source>
</evidence>
<feature type="domain" description="EamA" evidence="7">
    <location>
        <begin position="151"/>
        <end position="279"/>
    </location>
</feature>
<dbReference type="RefSeq" id="WP_255856112.1">
    <property type="nucleotide sequence ID" value="NZ_CP073347.1"/>
</dbReference>
<feature type="transmembrane region" description="Helical" evidence="6">
    <location>
        <begin position="93"/>
        <end position="115"/>
    </location>
</feature>
<feature type="transmembrane region" description="Helical" evidence="6">
    <location>
        <begin position="68"/>
        <end position="87"/>
    </location>
</feature>
<feature type="transmembrane region" description="Helical" evidence="6">
    <location>
        <begin position="238"/>
        <end position="258"/>
    </location>
</feature>
<feature type="transmembrane region" description="Helical" evidence="6">
    <location>
        <begin position="36"/>
        <end position="56"/>
    </location>
</feature>
<accession>A0ABY5HNA8</accession>
<evidence type="ECO:0000256" key="3">
    <source>
        <dbReference type="ARBA" id="ARBA00022692"/>
    </source>
</evidence>
<gene>
    <name evidence="8" type="ORF">KDW95_09905</name>
</gene>
<evidence type="ECO:0000256" key="1">
    <source>
        <dbReference type="ARBA" id="ARBA00004651"/>
    </source>
</evidence>
<evidence type="ECO:0000256" key="2">
    <source>
        <dbReference type="ARBA" id="ARBA00022475"/>
    </source>
</evidence>
<proteinExistence type="predicted"/>
<feature type="transmembrane region" description="Helical" evidence="6">
    <location>
        <begin position="264"/>
        <end position="282"/>
    </location>
</feature>
<reference evidence="8" key="1">
    <citation type="submission" date="2021-04" db="EMBL/GenBank/DDBJ databases">
        <title>Oceanospirillales bacteria with DddD are important DMSP degraders in coastal seawater.</title>
        <authorList>
            <person name="Liu J."/>
        </authorList>
    </citation>
    <scope>NUCLEOTIDE SEQUENCE</scope>
    <source>
        <strain evidence="8">D13-1</strain>
    </source>
</reference>
<protein>
    <submittedName>
        <fullName evidence="8">DMT family transporter</fullName>
    </submittedName>
</protein>
<dbReference type="InterPro" id="IPR051258">
    <property type="entry name" value="Diverse_Substrate_Transporter"/>
</dbReference>
<feature type="transmembrane region" description="Helical" evidence="6">
    <location>
        <begin position="145"/>
        <end position="164"/>
    </location>
</feature>
<dbReference type="EMBL" id="CP073347">
    <property type="protein sequence ID" value="UTW13921.1"/>
    <property type="molecule type" value="Genomic_DNA"/>
</dbReference>
<dbReference type="Gene3D" id="1.10.3730.20">
    <property type="match status" value="2"/>
</dbReference>
<name>A0ABY5HNA8_9GAMM</name>
<dbReference type="Pfam" id="PF00892">
    <property type="entry name" value="EamA"/>
    <property type="match status" value="2"/>
</dbReference>
<evidence type="ECO:0000256" key="5">
    <source>
        <dbReference type="ARBA" id="ARBA00023136"/>
    </source>
</evidence>
<keyword evidence="4 6" id="KW-1133">Transmembrane helix</keyword>
<keyword evidence="3 6" id="KW-0812">Transmembrane</keyword>
<dbReference type="InterPro" id="IPR000620">
    <property type="entry name" value="EamA_dom"/>
</dbReference>
<dbReference type="SUPFAM" id="SSF103481">
    <property type="entry name" value="Multidrug resistance efflux transporter EmrE"/>
    <property type="match status" value="2"/>
</dbReference>
<keyword evidence="5 6" id="KW-0472">Membrane</keyword>
<comment type="subcellular location">
    <subcellularLocation>
        <location evidence="1">Cell membrane</location>
        <topology evidence="1">Multi-pass membrane protein</topology>
    </subcellularLocation>
</comment>
<keyword evidence="9" id="KW-1185">Reference proteome</keyword>
<sequence>MMGKSLQADLLMLLVTLLAAMGWMFSHEALSEMPPLGFIGVRFLLAGLLVGGLGWHQVRRLPPRAWRRAGATGVVMGLAMLCWILGLSKTDQLGVGAFISSLSVVLVPVLGWLFFRQKPTASTWLALLVATLGLGSLSLESGLSIAASDGYFAAAAVILALHFNLNSRYALSIPPVALTGIQLGVVGLIALLASGLSESWSASISWRGIGWLLASILIATSLRFFLQIKAQGMASASHAAIIMTLEPVWTALLAMLWLQEQMSLQQLFGCSLIFLSLLINRWRWLLHRPKPGA</sequence>